<name>A0A927RHC5_9ACTN</name>
<dbReference type="GO" id="GO:0004497">
    <property type="term" value="F:monooxygenase activity"/>
    <property type="evidence" value="ECO:0007669"/>
    <property type="project" value="UniProtKB-KW"/>
</dbReference>
<keyword evidence="2" id="KW-0503">Monooxygenase</keyword>
<dbReference type="Gene3D" id="3.30.70.100">
    <property type="match status" value="1"/>
</dbReference>
<evidence type="ECO:0000259" key="1">
    <source>
        <dbReference type="PROSITE" id="PS51725"/>
    </source>
</evidence>
<feature type="domain" description="ABM" evidence="1">
    <location>
        <begin position="10"/>
        <end position="101"/>
    </location>
</feature>
<gene>
    <name evidence="2" type="ORF">HEB94_000151</name>
</gene>
<reference evidence="2" key="1">
    <citation type="submission" date="2020-10" db="EMBL/GenBank/DDBJ databases">
        <title>Sequencing the genomes of 1000 actinobacteria strains.</title>
        <authorList>
            <person name="Klenk H.-P."/>
        </authorList>
    </citation>
    <scope>NUCLEOTIDE SEQUENCE</scope>
    <source>
        <strain evidence="2">DSM 45354</strain>
    </source>
</reference>
<dbReference type="AlphaFoldDB" id="A0A927RHC5"/>
<dbReference type="InterPro" id="IPR011008">
    <property type="entry name" value="Dimeric_a/b-barrel"/>
</dbReference>
<keyword evidence="2" id="KW-0560">Oxidoreductase</keyword>
<keyword evidence="3" id="KW-1185">Reference proteome</keyword>
<dbReference type="InterPro" id="IPR007138">
    <property type="entry name" value="ABM_dom"/>
</dbReference>
<dbReference type="EMBL" id="JADBEM010000001">
    <property type="protein sequence ID" value="MBE1603303.1"/>
    <property type="molecule type" value="Genomic_DNA"/>
</dbReference>
<dbReference type="PROSITE" id="PS51725">
    <property type="entry name" value="ABM"/>
    <property type="match status" value="1"/>
</dbReference>
<dbReference type="Pfam" id="PF03992">
    <property type="entry name" value="ABM"/>
    <property type="match status" value="1"/>
</dbReference>
<protein>
    <submittedName>
        <fullName evidence="2">Heme-degrading monooxygenase HmoA</fullName>
    </submittedName>
</protein>
<proteinExistence type="predicted"/>
<dbReference type="RefSeq" id="WP_192748169.1">
    <property type="nucleotide sequence ID" value="NZ_BAABJL010000055.1"/>
</dbReference>
<dbReference type="SUPFAM" id="SSF54909">
    <property type="entry name" value="Dimeric alpha+beta barrel"/>
    <property type="match status" value="1"/>
</dbReference>
<comment type="caution">
    <text evidence="2">The sequence shown here is derived from an EMBL/GenBank/DDBJ whole genome shotgun (WGS) entry which is preliminary data.</text>
</comment>
<sequence length="105" mass="11765">MPQTTADHEVTVINVFTVEPDNQQMLVELLVQAAQQIMSKQPGYKSARIHRSLDGAKVAVHAQWRSRKDFEGLAGNPEAAVHMRRARDLATFEPVLYEVVFSHPG</sequence>
<evidence type="ECO:0000313" key="3">
    <source>
        <dbReference type="Proteomes" id="UP000638648"/>
    </source>
</evidence>
<evidence type="ECO:0000313" key="2">
    <source>
        <dbReference type="EMBL" id="MBE1603303.1"/>
    </source>
</evidence>
<organism evidence="2 3">
    <name type="scientific">Actinopolymorpha pittospori</name>
    <dbReference type="NCBI Taxonomy" id="648752"/>
    <lineage>
        <taxon>Bacteria</taxon>
        <taxon>Bacillati</taxon>
        <taxon>Actinomycetota</taxon>
        <taxon>Actinomycetes</taxon>
        <taxon>Propionibacteriales</taxon>
        <taxon>Actinopolymorphaceae</taxon>
        <taxon>Actinopolymorpha</taxon>
    </lineage>
</organism>
<dbReference type="Proteomes" id="UP000638648">
    <property type="component" value="Unassembled WGS sequence"/>
</dbReference>
<accession>A0A927RHC5</accession>